<keyword evidence="3 5" id="KW-0808">Transferase</keyword>
<dbReference type="SUPFAM" id="SSF53448">
    <property type="entry name" value="Nucleotide-diphospho-sugar transferases"/>
    <property type="match status" value="2"/>
</dbReference>
<organism evidence="5 6">
    <name type="scientific">Blastochloris sulfoviridis</name>
    <dbReference type="NCBI Taxonomy" id="50712"/>
    <lineage>
        <taxon>Bacteria</taxon>
        <taxon>Pseudomonadati</taxon>
        <taxon>Pseudomonadota</taxon>
        <taxon>Alphaproteobacteria</taxon>
        <taxon>Hyphomicrobiales</taxon>
        <taxon>Blastochloridaceae</taxon>
        <taxon>Blastochloris</taxon>
    </lineage>
</organism>
<evidence type="ECO:0000256" key="3">
    <source>
        <dbReference type="ARBA" id="ARBA00022679"/>
    </source>
</evidence>
<dbReference type="OrthoDB" id="1676872at2"/>
<name>A0A5M6HNF4_9HYPH</name>
<dbReference type="AlphaFoldDB" id="A0A5M6HNF4"/>
<evidence type="ECO:0000313" key="6">
    <source>
        <dbReference type="Proteomes" id="UP000323886"/>
    </source>
</evidence>
<evidence type="ECO:0000256" key="1">
    <source>
        <dbReference type="ARBA" id="ARBA00006721"/>
    </source>
</evidence>
<gene>
    <name evidence="5" type="ORF">F1193_14310</name>
</gene>
<evidence type="ECO:0000256" key="2">
    <source>
        <dbReference type="ARBA" id="ARBA00022676"/>
    </source>
</evidence>
<dbReference type="PANTHER" id="PTHR10730">
    <property type="entry name" value="PROCOLLAGEN-LYSINE,2-OXOGLUTARATE 5-DIOXYGENASE/GLYCOSYLTRANSFERASE 25 FAMILY MEMBER"/>
    <property type="match status" value="1"/>
</dbReference>
<reference evidence="5 6" key="1">
    <citation type="submission" date="2019-09" db="EMBL/GenBank/DDBJ databases">
        <title>Draft Whole-Genome sequence of Blastochloris sulfoviridis DSM 729.</title>
        <authorList>
            <person name="Meyer T.E."/>
            <person name="Kyndt J.A."/>
        </authorList>
    </citation>
    <scope>NUCLEOTIDE SEQUENCE [LARGE SCALE GENOMIC DNA]</scope>
    <source>
        <strain evidence="5 6">DSM 729</strain>
    </source>
</reference>
<dbReference type="PANTHER" id="PTHR10730:SF53">
    <property type="entry name" value="GLYCOSYLTRANSFERASE 25 FAMILY MEMBER"/>
    <property type="match status" value="1"/>
</dbReference>
<protein>
    <submittedName>
        <fullName evidence="5">Glycosyltransferase</fullName>
    </submittedName>
</protein>
<evidence type="ECO:0000313" key="5">
    <source>
        <dbReference type="EMBL" id="KAA5597317.1"/>
    </source>
</evidence>
<feature type="domain" description="Glycosyltransferase 2-like" evidence="4">
    <location>
        <begin position="12"/>
        <end position="97"/>
    </location>
</feature>
<dbReference type="Pfam" id="PF00535">
    <property type="entry name" value="Glycos_transf_2"/>
    <property type="match status" value="1"/>
</dbReference>
<dbReference type="EMBL" id="VWPL01000033">
    <property type="protein sequence ID" value="KAA5597317.1"/>
    <property type="molecule type" value="Genomic_DNA"/>
</dbReference>
<comment type="similarity">
    <text evidence="1">Belongs to the glycosyltransferase 25 family.</text>
</comment>
<proteinExistence type="inferred from homology"/>
<comment type="caution">
    <text evidence="5">The sequence shown here is derived from an EMBL/GenBank/DDBJ whole genome shotgun (WGS) entry which is preliminary data.</text>
</comment>
<dbReference type="GO" id="GO:0016740">
    <property type="term" value="F:transferase activity"/>
    <property type="evidence" value="ECO:0007669"/>
    <property type="project" value="UniProtKB-KW"/>
</dbReference>
<keyword evidence="2" id="KW-0328">Glycosyltransferase</keyword>
<evidence type="ECO:0000259" key="4">
    <source>
        <dbReference type="Pfam" id="PF00535"/>
    </source>
</evidence>
<dbReference type="Proteomes" id="UP000323886">
    <property type="component" value="Unassembled WGS sequence"/>
</dbReference>
<keyword evidence="6" id="KW-1185">Reference proteome</keyword>
<dbReference type="InterPro" id="IPR029044">
    <property type="entry name" value="Nucleotide-diphossugar_trans"/>
</dbReference>
<dbReference type="Gene3D" id="3.90.550.10">
    <property type="entry name" value="Spore Coat Polysaccharide Biosynthesis Protein SpsA, Chain A"/>
    <property type="match status" value="1"/>
</dbReference>
<accession>A0A5M6HNF4</accession>
<dbReference type="InterPro" id="IPR050757">
    <property type="entry name" value="Collagen_mod_GT25"/>
</dbReference>
<sequence>MNASGQIICLNMIVKNEASVIRRCLDSVRPIINRWVIVDTGSTDGTQDIIREHLRDLPGELHERPWRNFAHNRTEALELARGQCDYALIIDADDTLEIEPGTVLPFLTADSYMMEIRISTVAYRRPQLVRAACGWRYEGVLHEFLTCEVAGPPGLLTGMLMRSNPDGARRQDPRTYQRDAAVLEEALRTETDPFLITRYRFYLAQSYRDCRALDKALENYLIRAGLGYWQEEVFISLYCAAQLKEQLGHSDQDVIDAYRRAANAQPTRAEALYKASRFCRFRGLFEDGYDLAKRGLAIEMPADGLFVEPWVYDIGLLDELALNAYWSGRYRDSLDASLKLLATGKLAATDMPRVVENARFASAKLPRDASLGSLGTESLAEQHALRPPRPLRSRLNGTPRVLVSIIAGQDEDSLPLYLQCIEALDYPKSSIVLSVLTFGSTDAIERRLHDWAGRIKDQYAGVEFDAGDAGGRVKPFILHERTSSTPRSPGHWRKASFSRAQAHGCDFCFVADADTLMRPCTLRELVALNLPIVAPFLRAVSPDDPYSNYHAEIDANGYFENCDQYSWVLNRRVRGVLEMPVVNGSYLVRADVMEDLAFEDGTARLEYVVLAESARKRSIPQYLDNRQVYGYVLSGKRSAAPSIEKLKDLFESEMPNESGNEYLNIRIAG</sequence>
<dbReference type="InterPro" id="IPR001173">
    <property type="entry name" value="Glyco_trans_2-like"/>
</dbReference>